<name>A0ABD3FAF9_9STRA</name>
<evidence type="ECO:0000313" key="1">
    <source>
        <dbReference type="EMBL" id="KAL3663718.1"/>
    </source>
</evidence>
<reference evidence="1 2" key="1">
    <citation type="submission" date="2024-09" db="EMBL/GenBank/DDBJ databases">
        <title>Genome sequencing and assembly of Phytophthora oleae, isolate VK10A, causative agent of rot of olive drupes.</title>
        <authorList>
            <person name="Conti Taguali S."/>
            <person name="Riolo M."/>
            <person name="La Spada F."/>
            <person name="Cacciola S.O."/>
            <person name="Dionisio G."/>
        </authorList>
    </citation>
    <scope>NUCLEOTIDE SEQUENCE [LARGE SCALE GENOMIC DNA]</scope>
    <source>
        <strain evidence="1 2">VK10A</strain>
    </source>
</reference>
<gene>
    <name evidence="1" type="ORF">V7S43_011133</name>
</gene>
<proteinExistence type="predicted"/>
<organism evidence="1 2">
    <name type="scientific">Phytophthora oleae</name>
    <dbReference type="NCBI Taxonomy" id="2107226"/>
    <lineage>
        <taxon>Eukaryota</taxon>
        <taxon>Sar</taxon>
        <taxon>Stramenopiles</taxon>
        <taxon>Oomycota</taxon>
        <taxon>Peronosporomycetes</taxon>
        <taxon>Peronosporales</taxon>
        <taxon>Peronosporaceae</taxon>
        <taxon>Phytophthora</taxon>
    </lineage>
</organism>
<dbReference type="Proteomes" id="UP001632037">
    <property type="component" value="Unassembled WGS sequence"/>
</dbReference>
<accession>A0ABD3FAF9</accession>
<keyword evidence="2" id="KW-1185">Reference proteome</keyword>
<protein>
    <submittedName>
        <fullName evidence="1">Uncharacterized protein</fullName>
    </submittedName>
</protein>
<dbReference type="EMBL" id="JBIMZQ010000026">
    <property type="protein sequence ID" value="KAL3663718.1"/>
    <property type="molecule type" value="Genomic_DNA"/>
</dbReference>
<evidence type="ECO:0000313" key="2">
    <source>
        <dbReference type="Proteomes" id="UP001632037"/>
    </source>
</evidence>
<dbReference type="AlphaFoldDB" id="A0ABD3FAF9"/>
<comment type="caution">
    <text evidence="1">The sequence shown here is derived from an EMBL/GenBank/DDBJ whole genome shotgun (WGS) entry which is preliminary data.</text>
</comment>
<sequence>MELSQLRFKVFHKPGTAMSHVDGLSRLPSRRVNAIQMADLLNGPKNDDDGPAQVREEGLELDGRNEIVPARGLIEVRDMVLCPRKRSVQAMAMAMG</sequence>